<dbReference type="InterPro" id="IPR019734">
    <property type="entry name" value="TPR_rpt"/>
</dbReference>
<keyword evidence="4" id="KW-1185">Reference proteome</keyword>
<feature type="compositionally biased region" description="Low complexity" evidence="1">
    <location>
        <begin position="533"/>
        <end position="554"/>
    </location>
</feature>
<feature type="domain" description="SPOR" evidence="2">
    <location>
        <begin position="424"/>
        <end position="505"/>
    </location>
</feature>
<organism evidence="3 4">
    <name type="scientific">Allosphingosinicella ginsenosidimutans</name>
    <dbReference type="NCBI Taxonomy" id="1176539"/>
    <lineage>
        <taxon>Bacteria</taxon>
        <taxon>Pseudomonadati</taxon>
        <taxon>Pseudomonadota</taxon>
        <taxon>Alphaproteobacteria</taxon>
        <taxon>Sphingomonadales</taxon>
        <taxon>Sphingomonadaceae</taxon>
        <taxon>Allosphingosinicella</taxon>
    </lineage>
</organism>
<dbReference type="OrthoDB" id="7398646at2"/>
<dbReference type="Gene3D" id="1.25.40.10">
    <property type="entry name" value="Tetratricopeptide repeat domain"/>
    <property type="match status" value="1"/>
</dbReference>
<dbReference type="InterPro" id="IPR011990">
    <property type="entry name" value="TPR-like_helical_dom_sf"/>
</dbReference>
<evidence type="ECO:0000259" key="2">
    <source>
        <dbReference type="PROSITE" id="PS51724"/>
    </source>
</evidence>
<accession>A0A5C6TRW9</accession>
<dbReference type="Pfam" id="PF05036">
    <property type="entry name" value="SPOR"/>
    <property type="match status" value="1"/>
</dbReference>
<dbReference type="Proteomes" id="UP000321249">
    <property type="component" value="Unassembled WGS sequence"/>
</dbReference>
<feature type="region of interest" description="Disordered" evidence="1">
    <location>
        <begin position="255"/>
        <end position="298"/>
    </location>
</feature>
<dbReference type="AlphaFoldDB" id="A0A5C6TRW9"/>
<feature type="compositionally biased region" description="Low complexity" evidence="1">
    <location>
        <begin position="311"/>
        <end position="332"/>
    </location>
</feature>
<dbReference type="RefSeq" id="WP_147042083.1">
    <property type="nucleotide sequence ID" value="NZ_VOQQ01000001.1"/>
</dbReference>
<dbReference type="EMBL" id="VOQQ01000001">
    <property type="protein sequence ID" value="TXC62695.1"/>
    <property type="molecule type" value="Genomic_DNA"/>
</dbReference>
<protein>
    <recommendedName>
        <fullName evidence="2">SPOR domain-containing protein</fullName>
    </recommendedName>
</protein>
<evidence type="ECO:0000313" key="4">
    <source>
        <dbReference type="Proteomes" id="UP000321249"/>
    </source>
</evidence>
<proteinExistence type="predicted"/>
<dbReference type="SUPFAM" id="SSF48452">
    <property type="entry name" value="TPR-like"/>
    <property type="match status" value="1"/>
</dbReference>
<feature type="compositionally biased region" description="Low complexity" evidence="1">
    <location>
        <begin position="625"/>
        <end position="646"/>
    </location>
</feature>
<feature type="region of interest" description="Disordered" evidence="1">
    <location>
        <begin position="1"/>
        <end position="29"/>
    </location>
</feature>
<feature type="region of interest" description="Disordered" evidence="1">
    <location>
        <begin position="311"/>
        <end position="363"/>
    </location>
</feature>
<feature type="compositionally biased region" description="Low complexity" evidence="1">
    <location>
        <begin position="593"/>
        <end position="606"/>
    </location>
</feature>
<dbReference type="InterPro" id="IPR007730">
    <property type="entry name" value="SPOR-like_dom"/>
</dbReference>
<sequence length="646" mass="66374">MTIAAAAPANAQDSDGDDPAPRGRALYPPGAVVQPLTENAGADLRRYMTQIARDPRDLDALLGAGREALRMGDPQAALGFYTRAGEVAPRDGRVKAGMGSVMVLAEQPREALDFFGQAVSLGADQGEIAADRGLAYDMIGDPARAQQDYRTALAAHDSPEVRRRLALSLAISGQRAAALQAIDAQLRQNDRAAWRTQAFVLALTGDAAGAEDTARRVMPPGTAGQMAPFLARLAGLTPSQKAMAVHFGEFPSNGSAMASAAPARPPAGPPTQVASASPGTARRGPAAQPATPYTLYEQPAGRTLTDVLRGRAAAAGPAAPAPSATGPGAATAERPLRRFEPAPSAASPGFSLTPGATPAARPAPGDFAEVAAAVDALPPEVELNPAPPVGAARASSPPPAPARSAPPTQSRTAERAAPRRPAAPANPSRHWVQIATADRAGLAAEFTRLRGRVPQLAGQDAYAAPMRSSSRLLVGPFDSAAEAQAFVRRLDGRISAFAWTSPAGQAVEPIGGGSARSTRGAADARARDDRPAARTGRATGTSTSSPATRGTRGRASGEEARSTSTSTTRRGAASSSRTTRAGGSRATEERPAARSSRSTADRGSTARSRRSTRAGDDDDDRTTARRSGGRSSANARTSSSRGRTRH</sequence>
<dbReference type="PROSITE" id="PS51724">
    <property type="entry name" value="SPOR"/>
    <property type="match status" value="1"/>
</dbReference>
<feature type="compositionally biased region" description="Basic and acidic residues" evidence="1">
    <location>
        <begin position="522"/>
        <end position="532"/>
    </location>
</feature>
<gene>
    <name evidence="3" type="ORF">FRZ32_02865</name>
</gene>
<reference evidence="3 4" key="1">
    <citation type="journal article" date="2015" name="J. Microbiol.">
        <title>Sphingosinicella ginsenosidimutans sp. nov., with ginsenoside converting activity.</title>
        <authorList>
            <person name="Kim J.K."/>
            <person name="Kang M.S."/>
            <person name="Park S.C."/>
            <person name="Kim K.M."/>
            <person name="Choi K."/>
            <person name="Yoon M.H."/>
            <person name="Im W.T."/>
        </authorList>
    </citation>
    <scope>NUCLEOTIDE SEQUENCE [LARGE SCALE GENOMIC DNA]</scope>
    <source>
        <strain evidence="3 4">BS-11</strain>
    </source>
</reference>
<feature type="region of interest" description="Disordered" evidence="1">
    <location>
        <begin position="504"/>
        <end position="646"/>
    </location>
</feature>
<dbReference type="GO" id="GO:0042834">
    <property type="term" value="F:peptidoglycan binding"/>
    <property type="evidence" value="ECO:0007669"/>
    <property type="project" value="InterPro"/>
</dbReference>
<evidence type="ECO:0000256" key="1">
    <source>
        <dbReference type="SAM" id="MobiDB-lite"/>
    </source>
</evidence>
<feature type="compositionally biased region" description="Low complexity" evidence="1">
    <location>
        <begin position="353"/>
        <end position="363"/>
    </location>
</feature>
<name>A0A5C6TRW9_9SPHN</name>
<feature type="region of interest" description="Disordered" evidence="1">
    <location>
        <begin position="381"/>
        <end position="430"/>
    </location>
</feature>
<feature type="compositionally biased region" description="Low complexity" evidence="1">
    <location>
        <begin position="1"/>
        <end position="11"/>
    </location>
</feature>
<comment type="caution">
    <text evidence="3">The sequence shown here is derived from an EMBL/GenBank/DDBJ whole genome shotgun (WGS) entry which is preliminary data.</text>
</comment>
<evidence type="ECO:0000313" key="3">
    <source>
        <dbReference type="EMBL" id="TXC62695.1"/>
    </source>
</evidence>
<feature type="compositionally biased region" description="Low complexity" evidence="1">
    <location>
        <begin position="562"/>
        <end position="585"/>
    </location>
</feature>
<dbReference type="SMART" id="SM00028">
    <property type="entry name" value="TPR"/>
    <property type="match status" value="3"/>
</dbReference>